<proteinExistence type="predicted"/>
<reference evidence="1" key="1">
    <citation type="journal article" date="2021" name="Proc. Natl. Acad. Sci. U.S.A.">
        <title>A Catalog of Tens of Thousands of Viruses from Human Metagenomes Reveals Hidden Associations with Chronic Diseases.</title>
        <authorList>
            <person name="Tisza M.J."/>
            <person name="Buck C.B."/>
        </authorList>
    </citation>
    <scope>NUCLEOTIDE SEQUENCE</scope>
    <source>
        <strain evidence="1">CtGAB12</strain>
    </source>
</reference>
<protein>
    <submittedName>
        <fullName evidence="1">Putative periplasmic protein</fullName>
    </submittedName>
</protein>
<organism evidence="1">
    <name type="scientific">Caudovirales sp. ctGAB12</name>
    <dbReference type="NCBI Taxonomy" id="2827632"/>
    <lineage>
        <taxon>Viruses</taxon>
        <taxon>Duplodnaviria</taxon>
        <taxon>Heunggongvirae</taxon>
        <taxon>Uroviricota</taxon>
        <taxon>Caudoviricetes</taxon>
    </lineage>
</organism>
<dbReference type="EMBL" id="BK032644">
    <property type="protein sequence ID" value="DAF52925.1"/>
    <property type="molecule type" value="Genomic_DNA"/>
</dbReference>
<evidence type="ECO:0000313" key="1">
    <source>
        <dbReference type="EMBL" id="DAF52925.1"/>
    </source>
</evidence>
<name>A0A8S5SPD6_9CAUD</name>
<accession>A0A8S5SPD6</accession>
<sequence>MKKTLLITTMLALVTVTGFARTEVSHEEFKALDGPKVLVHYDDGSTELLDEQEYLERTISMTQEEMDDLHKVDEGTKNALAKWQASHEIHQAPVEEVQQPKKKKHWYDNVLDSVF</sequence>